<evidence type="ECO:0000256" key="5">
    <source>
        <dbReference type="ARBA" id="ARBA00023052"/>
    </source>
</evidence>
<sequence length="278" mass="30585">MEGSVTLDLIEFLQEKARLIRRDIITMIGRAGSGHPGGSLSGVEIVTALYFHLMRVDPQNPEWPDRDRFILSKGHAAPLLYAALARRGYFPPEELLTLRKLGSRLQGHPDRKSLPGVEMSTGSLGQGLAVANGLALAARLDGRDFRIYVLLGDGELEEGMVWEAAMAAAHYKLDRITAFVDHNRLQIDGPIEEVLSPEPVSDKFRAFGWEVLVIDGHDFRQIIQAVHRAWEVKGKPTVIIAETVKGKGVSFMENQVGWHGVAPKPQEVEKALAELGGS</sequence>
<comment type="similarity">
    <text evidence="2">Belongs to the transketolase family.</text>
</comment>
<accession>A0A1W1VDE6</accession>
<evidence type="ECO:0000256" key="2">
    <source>
        <dbReference type="ARBA" id="ARBA00007131"/>
    </source>
</evidence>
<evidence type="ECO:0000313" key="7">
    <source>
        <dbReference type="EMBL" id="SMB91467.1"/>
    </source>
</evidence>
<gene>
    <name evidence="7" type="ORF">SAMN00808754_0452</name>
</gene>
<keyword evidence="3" id="KW-0808">Transferase</keyword>
<keyword evidence="8" id="KW-1185">Reference proteome</keyword>
<dbReference type="Proteomes" id="UP000192569">
    <property type="component" value="Chromosome I"/>
</dbReference>
<dbReference type="PANTHER" id="PTHR47514">
    <property type="entry name" value="TRANSKETOLASE N-TERMINAL SECTION-RELATED"/>
    <property type="match status" value="1"/>
</dbReference>
<comment type="cofactor">
    <cofactor evidence="1">
        <name>thiamine diphosphate</name>
        <dbReference type="ChEBI" id="CHEBI:58937"/>
    </cofactor>
</comment>
<dbReference type="InterPro" id="IPR005474">
    <property type="entry name" value="Transketolase_N"/>
</dbReference>
<dbReference type="InterPro" id="IPR049557">
    <property type="entry name" value="Transketolase_CS"/>
</dbReference>
<name>A0A1W1VDE6_9FIRM</name>
<dbReference type="GO" id="GO:0016740">
    <property type="term" value="F:transferase activity"/>
    <property type="evidence" value="ECO:0007669"/>
    <property type="project" value="UniProtKB-KW"/>
</dbReference>
<dbReference type="PROSITE" id="PS00801">
    <property type="entry name" value="TRANSKETOLASE_1"/>
    <property type="match status" value="1"/>
</dbReference>
<dbReference type="GO" id="GO:0046872">
    <property type="term" value="F:metal ion binding"/>
    <property type="evidence" value="ECO:0007669"/>
    <property type="project" value="UniProtKB-KW"/>
</dbReference>
<dbReference type="EMBL" id="LT838272">
    <property type="protein sequence ID" value="SMB91467.1"/>
    <property type="molecule type" value="Genomic_DNA"/>
</dbReference>
<feature type="domain" description="Transketolase N-terminal" evidence="6">
    <location>
        <begin position="18"/>
        <end position="276"/>
    </location>
</feature>
<dbReference type="AlphaFoldDB" id="A0A1W1VDE6"/>
<proteinExistence type="inferred from homology"/>
<dbReference type="SUPFAM" id="SSF52518">
    <property type="entry name" value="Thiamin diphosphate-binding fold (THDP-binding)"/>
    <property type="match status" value="1"/>
</dbReference>
<dbReference type="STRING" id="698762.SAMN00808754_0452"/>
<reference evidence="7 8" key="1">
    <citation type="submission" date="2017-04" db="EMBL/GenBank/DDBJ databases">
        <authorList>
            <person name="Afonso C.L."/>
            <person name="Miller P.J."/>
            <person name="Scott M.A."/>
            <person name="Spackman E."/>
            <person name="Goraichik I."/>
            <person name="Dimitrov K.M."/>
            <person name="Suarez D.L."/>
            <person name="Swayne D.E."/>
        </authorList>
    </citation>
    <scope>NUCLEOTIDE SEQUENCE [LARGE SCALE GENOMIC DNA]</scope>
    <source>
        <strain evidence="7 8">ToBE</strain>
    </source>
</reference>
<evidence type="ECO:0000256" key="3">
    <source>
        <dbReference type="ARBA" id="ARBA00022679"/>
    </source>
</evidence>
<dbReference type="Gene3D" id="3.40.50.970">
    <property type="match status" value="1"/>
</dbReference>
<organism evidence="7 8">
    <name type="scientific">Thermanaeromonas toyohensis ToBE</name>
    <dbReference type="NCBI Taxonomy" id="698762"/>
    <lineage>
        <taxon>Bacteria</taxon>
        <taxon>Bacillati</taxon>
        <taxon>Bacillota</taxon>
        <taxon>Clostridia</taxon>
        <taxon>Neomoorellales</taxon>
        <taxon>Neomoorellaceae</taxon>
        <taxon>Thermanaeromonas</taxon>
    </lineage>
</organism>
<dbReference type="Pfam" id="PF00456">
    <property type="entry name" value="Transketolase_N"/>
    <property type="match status" value="1"/>
</dbReference>
<evidence type="ECO:0000256" key="1">
    <source>
        <dbReference type="ARBA" id="ARBA00001964"/>
    </source>
</evidence>
<dbReference type="OrthoDB" id="8732661at2"/>
<protein>
    <submittedName>
        <fullName evidence="7">Transketolase subunit A</fullName>
    </submittedName>
</protein>
<keyword evidence="5" id="KW-0786">Thiamine pyrophosphate</keyword>
<dbReference type="CDD" id="cd02012">
    <property type="entry name" value="TPP_TK"/>
    <property type="match status" value="1"/>
</dbReference>
<dbReference type="InterPro" id="IPR029061">
    <property type="entry name" value="THDP-binding"/>
</dbReference>
<evidence type="ECO:0000313" key="8">
    <source>
        <dbReference type="Proteomes" id="UP000192569"/>
    </source>
</evidence>
<dbReference type="RefSeq" id="WP_084663620.1">
    <property type="nucleotide sequence ID" value="NZ_LT838272.1"/>
</dbReference>
<evidence type="ECO:0000259" key="6">
    <source>
        <dbReference type="Pfam" id="PF00456"/>
    </source>
</evidence>
<dbReference type="PANTHER" id="PTHR47514:SF1">
    <property type="entry name" value="TRANSKETOLASE N-TERMINAL SECTION-RELATED"/>
    <property type="match status" value="1"/>
</dbReference>
<keyword evidence="4" id="KW-0479">Metal-binding</keyword>
<evidence type="ECO:0000256" key="4">
    <source>
        <dbReference type="ARBA" id="ARBA00022723"/>
    </source>
</evidence>